<protein>
    <submittedName>
        <fullName evidence="1">Uncharacterized protein</fullName>
    </submittedName>
</protein>
<sequence>MPLPAPRAPRHWLGRSWRSRAWWNTPRLVRTLTGLCVVALVAASSATAAVLGEARDGTDVIGHQAAPQVVRSFPGGEAGDRAAVVHFTCVTRSATGGTGQTWYYAATASVTNARADSGPSGGRGG</sequence>
<keyword evidence="2" id="KW-1185">Reference proteome</keyword>
<comment type="caution">
    <text evidence="1">The sequence shown here is derived from an EMBL/GenBank/DDBJ whole genome shotgun (WGS) entry which is preliminary data.</text>
</comment>
<reference evidence="1 2" key="1">
    <citation type="submission" date="2019-09" db="EMBL/GenBank/DDBJ databases">
        <title>Genome Sequences of Streptomyces kaniharaensis ATCC 21070.</title>
        <authorList>
            <person name="Zhu W."/>
            <person name="De Crecy-Lagard V."/>
            <person name="Richards N.G."/>
        </authorList>
    </citation>
    <scope>NUCLEOTIDE SEQUENCE [LARGE SCALE GENOMIC DNA]</scope>
    <source>
        <strain evidence="1 2">SF-557</strain>
    </source>
</reference>
<gene>
    <name evidence="1" type="ORF">F7Q99_34520</name>
</gene>
<dbReference type="Proteomes" id="UP000450000">
    <property type="component" value="Unassembled WGS sequence"/>
</dbReference>
<name>A0A6N7L5C1_9ACTN</name>
<dbReference type="AlphaFoldDB" id="A0A6N7L5C1"/>
<evidence type="ECO:0000313" key="1">
    <source>
        <dbReference type="EMBL" id="MQS17163.1"/>
    </source>
</evidence>
<evidence type="ECO:0000313" key="2">
    <source>
        <dbReference type="Proteomes" id="UP000450000"/>
    </source>
</evidence>
<accession>A0A6N7L5C1</accession>
<dbReference type="EMBL" id="WBOF01000003">
    <property type="protein sequence ID" value="MQS17163.1"/>
    <property type="molecule type" value="Genomic_DNA"/>
</dbReference>
<proteinExistence type="predicted"/>
<dbReference type="RefSeq" id="WP_153469212.1">
    <property type="nucleotide sequence ID" value="NZ_WBOF01000003.1"/>
</dbReference>
<organism evidence="1 2">
    <name type="scientific">Streptomyces kaniharaensis</name>
    <dbReference type="NCBI Taxonomy" id="212423"/>
    <lineage>
        <taxon>Bacteria</taxon>
        <taxon>Bacillati</taxon>
        <taxon>Actinomycetota</taxon>
        <taxon>Actinomycetes</taxon>
        <taxon>Kitasatosporales</taxon>
        <taxon>Streptomycetaceae</taxon>
        <taxon>Streptomyces</taxon>
    </lineage>
</organism>
<dbReference type="OrthoDB" id="569023at2"/>